<dbReference type="PANTHER" id="PTHR32054">
    <property type="entry name" value="HEAVY CHAIN, PUTATIVE, EXPRESSED-RELATED-RELATED"/>
    <property type="match status" value="1"/>
</dbReference>
<evidence type="ECO:0000313" key="5">
    <source>
        <dbReference type="EMBL" id="KAK9950289.1"/>
    </source>
</evidence>
<feature type="coiled-coil region" evidence="3">
    <location>
        <begin position="341"/>
        <end position="456"/>
    </location>
</feature>
<reference evidence="5 6" key="1">
    <citation type="journal article" date="2023" name="G3 (Bethesda)">
        <title>A chromosome-length genome assembly and annotation of blackberry (Rubus argutus, cv. 'Hillquist').</title>
        <authorList>
            <person name="Bruna T."/>
            <person name="Aryal R."/>
            <person name="Dudchenko O."/>
            <person name="Sargent D.J."/>
            <person name="Mead D."/>
            <person name="Buti M."/>
            <person name="Cavallini A."/>
            <person name="Hytonen T."/>
            <person name="Andres J."/>
            <person name="Pham M."/>
            <person name="Weisz D."/>
            <person name="Mascagni F."/>
            <person name="Usai G."/>
            <person name="Natali L."/>
            <person name="Bassil N."/>
            <person name="Fernandez G.E."/>
            <person name="Lomsadze A."/>
            <person name="Armour M."/>
            <person name="Olukolu B."/>
            <person name="Poorten T."/>
            <person name="Britton C."/>
            <person name="Davik J."/>
            <person name="Ashrafi H."/>
            <person name="Aiden E.L."/>
            <person name="Borodovsky M."/>
            <person name="Worthington M."/>
        </authorList>
    </citation>
    <scope>NUCLEOTIDE SEQUENCE [LARGE SCALE GENOMIC DNA]</scope>
    <source>
        <strain evidence="5">PI 553951</strain>
    </source>
</reference>
<evidence type="ECO:0000256" key="2">
    <source>
        <dbReference type="ARBA" id="ARBA00023054"/>
    </source>
</evidence>
<dbReference type="PANTHER" id="PTHR32054:SF2">
    <property type="entry name" value="PROTEIN PLASTID MOVEMENT IMPAIRED 2"/>
    <property type="match status" value="1"/>
</dbReference>
<dbReference type="InterPro" id="IPR008545">
    <property type="entry name" value="Web"/>
</dbReference>
<comment type="similarity">
    <text evidence="1">Belongs to the WEB family.</text>
</comment>
<keyword evidence="2 3" id="KW-0175">Coiled coil</keyword>
<sequence>MSRRRFGSVKSSNNLYGGDSPSPLLKKQQPPHQFDSPESPSRARELHMARRDIGRYKETRSDTDSVKAQAQFELDDANKRAKHLSSVIEESNSGAKAFTRETEALRKPRRYRAVGDHVENNQHYVQVVRELEVLKRELSMLKLDMASVLEEKSQAEKQIETSNDNMLIYTSSAEAIRKEIEEANEEQVLVELARIEALQEFGDIEAQRQQEANQLSSVVEETRNKMKDISREIDYSKEVETQLSVTLYDVAMLQNEVQLVKGSDKNDSLQLLSERGEDLEATPLLDSITEELEAAKKELAAVKEEGFQYMASMDVIRNEMEHITDETARITKTQDKADLTVQNLNSKLLRAKAKLEAVSASEERVKSIQSSLALTLEQLKMDADAAKKEKELSSEEAATIKSEILKIESDIDVAEEKFEAAMQELEEVKSSEAVALENLKNLIENTMRARASAAKNSSSITISKFEYEYLTGRAVVAEEIADKKVAASQAWIEAIKASEKEILIKLDLAQREMKEMGVEELEDQEASRQPSVEVQALHNWRQKKDRNAASGNRRAYGNLTPSRRANGNLTPSRRAMLRKSVSPGARHMNSFPMQKRKKVMPNLGKFFGGKTTAKDA</sequence>
<name>A0AAW1YP01_RUBAR</name>
<keyword evidence="6" id="KW-1185">Reference proteome</keyword>
<dbReference type="EMBL" id="JBEDUW010000001">
    <property type="protein sequence ID" value="KAK9950289.1"/>
    <property type="molecule type" value="Genomic_DNA"/>
</dbReference>
<evidence type="ECO:0000256" key="1">
    <source>
        <dbReference type="ARBA" id="ARBA00005485"/>
    </source>
</evidence>
<feature type="compositionally biased region" description="Basic and acidic residues" evidence="4">
    <location>
        <begin position="41"/>
        <end position="65"/>
    </location>
</feature>
<accession>A0AAW1YP01</accession>
<dbReference type="AlphaFoldDB" id="A0AAW1YP01"/>
<feature type="coiled-coil region" evidence="3">
    <location>
        <begin position="124"/>
        <end position="232"/>
    </location>
</feature>
<dbReference type="GO" id="GO:0005829">
    <property type="term" value="C:cytosol"/>
    <property type="evidence" value="ECO:0007669"/>
    <property type="project" value="TreeGrafter"/>
</dbReference>
<evidence type="ECO:0000313" key="6">
    <source>
        <dbReference type="Proteomes" id="UP001457282"/>
    </source>
</evidence>
<proteinExistence type="inferred from homology"/>
<dbReference type="GO" id="GO:0009904">
    <property type="term" value="P:chloroplast accumulation movement"/>
    <property type="evidence" value="ECO:0007669"/>
    <property type="project" value="TreeGrafter"/>
</dbReference>
<feature type="region of interest" description="Disordered" evidence="4">
    <location>
        <begin position="1"/>
        <end position="67"/>
    </location>
</feature>
<evidence type="ECO:0000256" key="3">
    <source>
        <dbReference type="SAM" id="Coils"/>
    </source>
</evidence>
<gene>
    <name evidence="5" type="ORF">M0R45_005787</name>
</gene>
<dbReference type="GO" id="GO:0009903">
    <property type="term" value="P:chloroplast avoidance movement"/>
    <property type="evidence" value="ECO:0007669"/>
    <property type="project" value="TreeGrafter"/>
</dbReference>
<evidence type="ECO:0008006" key="7">
    <source>
        <dbReference type="Google" id="ProtNLM"/>
    </source>
</evidence>
<organism evidence="5 6">
    <name type="scientific">Rubus argutus</name>
    <name type="common">Southern blackberry</name>
    <dbReference type="NCBI Taxonomy" id="59490"/>
    <lineage>
        <taxon>Eukaryota</taxon>
        <taxon>Viridiplantae</taxon>
        <taxon>Streptophyta</taxon>
        <taxon>Embryophyta</taxon>
        <taxon>Tracheophyta</taxon>
        <taxon>Spermatophyta</taxon>
        <taxon>Magnoliopsida</taxon>
        <taxon>eudicotyledons</taxon>
        <taxon>Gunneridae</taxon>
        <taxon>Pentapetalae</taxon>
        <taxon>rosids</taxon>
        <taxon>fabids</taxon>
        <taxon>Rosales</taxon>
        <taxon>Rosaceae</taxon>
        <taxon>Rosoideae</taxon>
        <taxon>Rosoideae incertae sedis</taxon>
        <taxon>Rubus</taxon>
    </lineage>
</organism>
<evidence type="ECO:0000256" key="4">
    <source>
        <dbReference type="SAM" id="MobiDB-lite"/>
    </source>
</evidence>
<dbReference type="Proteomes" id="UP001457282">
    <property type="component" value="Unassembled WGS sequence"/>
</dbReference>
<feature type="compositionally biased region" description="Polar residues" evidence="4">
    <location>
        <begin position="559"/>
        <end position="571"/>
    </location>
</feature>
<comment type="caution">
    <text evidence="5">The sequence shown here is derived from an EMBL/GenBank/DDBJ whole genome shotgun (WGS) entry which is preliminary data.</text>
</comment>
<feature type="region of interest" description="Disordered" evidence="4">
    <location>
        <begin position="543"/>
        <end position="616"/>
    </location>
</feature>
<dbReference type="Pfam" id="PF05701">
    <property type="entry name" value="WEMBL"/>
    <property type="match status" value="1"/>
</dbReference>
<protein>
    <recommendedName>
        <fullName evidence="7">Protein PLASTID MOVEMENT IMPAIRED 2</fullName>
    </recommendedName>
</protein>